<feature type="signal peptide" evidence="1">
    <location>
        <begin position="1"/>
        <end position="21"/>
    </location>
</feature>
<evidence type="ECO:0000256" key="1">
    <source>
        <dbReference type="SAM" id="SignalP"/>
    </source>
</evidence>
<dbReference type="RefSeq" id="WP_395438076.1">
    <property type="nucleotide sequence ID" value="NZ_JBAWKC010000002.1"/>
</dbReference>
<evidence type="ECO:0000313" key="3">
    <source>
        <dbReference type="Proteomes" id="UP001610104"/>
    </source>
</evidence>
<dbReference type="InterPro" id="IPR038081">
    <property type="entry name" value="CalX-like_sf"/>
</dbReference>
<sequence>MKKQIKSILLMLLVASTTILTYFSCENNDLNETFPITNDFRVLKVNYNGNSVTGPIANFDPLGQMELIFSHGVNKTAFESALSVSPAIDYSLSYDETNSFITVSFNSPLAYETNYTLTLPKGTYGTGSESSIADYQLLFTTKAFVPPVLSISAESTDVFEGDELILTASLSESILEDVSFDIVLSGTAQLDADYTIDQTSLIIAAGETSATILISSLVDIETESPETIIVNVDNLVNCVPSTSGALTLNLIDEAPLLEFKGVMELQTYDGTSSQVRAVHLSVIADIADLSIYGVEIASNGAVPDPLDIEFIFPTGSSASAGDQLFIVRDLDLANAQAYFESCFDSFTVYESTRMTANGDDVFVLYKDGTAIEYFGEPGVDGTGEVWEYTDSWAYKLDGAWIYAGAGAVVNAGATNATSTAAYPFCSPLQLQGVTAMVWSGAGVNDGKTIHVRANRDISDLSEYGLGVANNGGGTDGVEFTFPVVSVSEGDQILIARVPAAIATYYGNCYNNFDLVLQDDFVSQNGDDAIELFYQGNVIETFGDANVDGTGQSWEYTGSWAYKTARAWINGALDCAATATDNSSSSCPYPFCN</sequence>
<comment type="caution">
    <text evidence="2">The sequence shown here is derived from an EMBL/GenBank/DDBJ whole genome shotgun (WGS) entry which is preliminary data.</text>
</comment>
<keyword evidence="3" id="KW-1185">Reference proteome</keyword>
<gene>
    <name evidence="2" type="ORF">V8G56_08785</name>
</gene>
<dbReference type="EMBL" id="JBAWKC010000002">
    <property type="protein sequence ID" value="MFH6768829.1"/>
    <property type="molecule type" value="Genomic_DNA"/>
</dbReference>
<protein>
    <submittedName>
        <fullName evidence="2">Nuclease</fullName>
    </submittedName>
</protein>
<evidence type="ECO:0000313" key="2">
    <source>
        <dbReference type="EMBL" id="MFH6768829.1"/>
    </source>
</evidence>
<reference evidence="2 3" key="1">
    <citation type="submission" date="2024-02" db="EMBL/GenBank/DDBJ databases">
        <title>A Gaetbulibacter species isolated from tidal flats and genomic insights of their niches.</title>
        <authorList>
            <person name="Ye Y."/>
        </authorList>
    </citation>
    <scope>NUCLEOTIDE SEQUENCE [LARGE SCALE GENOMIC DNA]</scope>
    <source>
        <strain evidence="2 3">KEM-8</strain>
    </source>
</reference>
<dbReference type="Proteomes" id="UP001610104">
    <property type="component" value="Unassembled WGS sequence"/>
</dbReference>
<organism evidence="2 3">
    <name type="scientific">Gaetbulibacter aquiaggeris</name>
    <dbReference type="NCBI Taxonomy" id="1735373"/>
    <lineage>
        <taxon>Bacteria</taxon>
        <taxon>Pseudomonadati</taxon>
        <taxon>Bacteroidota</taxon>
        <taxon>Flavobacteriia</taxon>
        <taxon>Flavobacteriales</taxon>
        <taxon>Flavobacteriaceae</taxon>
        <taxon>Gaetbulibacter</taxon>
    </lineage>
</organism>
<dbReference type="Gene3D" id="2.60.40.2030">
    <property type="match status" value="1"/>
</dbReference>
<name>A0ABW7MPR9_9FLAO</name>
<feature type="chain" id="PRO_5046088299" evidence="1">
    <location>
        <begin position="22"/>
        <end position="592"/>
    </location>
</feature>
<dbReference type="SUPFAM" id="SSF141072">
    <property type="entry name" value="CalX-like"/>
    <property type="match status" value="1"/>
</dbReference>
<accession>A0ABW7MPR9</accession>
<proteinExistence type="predicted"/>
<keyword evidence="1" id="KW-0732">Signal</keyword>